<keyword evidence="1" id="KW-0489">Methyltransferase</keyword>
<sequence>MKLSKRLLAIYDMVPSSVVADVGADHGKLIIALVLNGIASHGYAIENKKGPFERLKKAVEDVNLSGKIDVLLSDGISDIPSVVSTVIIAGMGGHLIVDILKKDVLKLANVKTIIVDAHNAVPELRDEVTRLGYMISDEEMVEECGKFYEIIKFSKADIAFLSELDKEFGPVLRKEKSIVFKEKHESRIKSIDGLIETKDIDKTRVTELKEEKRRIKSIL</sequence>
<dbReference type="Pfam" id="PF04816">
    <property type="entry name" value="TrmK"/>
    <property type="match status" value="1"/>
</dbReference>
<dbReference type="GO" id="GO:0032259">
    <property type="term" value="P:methylation"/>
    <property type="evidence" value="ECO:0007669"/>
    <property type="project" value="UniProtKB-KW"/>
</dbReference>
<dbReference type="EC" id="2.1.1.217" evidence="1"/>
<dbReference type="PANTHER" id="PTHR38451">
    <property type="entry name" value="TRNA (ADENINE(22)-N(1))-METHYLTRANSFERASE"/>
    <property type="match status" value="1"/>
</dbReference>
<dbReference type="InterPro" id="IPR029063">
    <property type="entry name" value="SAM-dependent_MTases_sf"/>
</dbReference>
<dbReference type="Gene3D" id="1.10.287.1890">
    <property type="match status" value="1"/>
</dbReference>
<gene>
    <name evidence="1" type="primary">trmK_12</name>
    <name evidence="1" type="ORF">SDC9_176004</name>
</gene>
<dbReference type="InterPro" id="IPR006901">
    <property type="entry name" value="TrmK"/>
</dbReference>
<protein>
    <submittedName>
        <fullName evidence="1">tRNA (Adenine(22)-N(1))-methyltransferase</fullName>
        <ecNumber evidence="1">2.1.1.217</ecNumber>
    </submittedName>
</protein>
<comment type="caution">
    <text evidence="1">The sequence shown here is derived from an EMBL/GenBank/DDBJ whole genome shotgun (WGS) entry which is preliminary data.</text>
</comment>
<proteinExistence type="predicted"/>
<reference evidence="1" key="1">
    <citation type="submission" date="2019-08" db="EMBL/GenBank/DDBJ databases">
        <authorList>
            <person name="Kucharzyk K."/>
            <person name="Murdoch R.W."/>
            <person name="Higgins S."/>
            <person name="Loffler F."/>
        </authorList>
    </citation>
    <scope>NUCLEOTIDE SEQUENCE</scope>
</reference>
<evidence type="ECO:0000313" key="1">
    <source>
        <dbReference type="EMBL" id="MPN28562.1"/>
    </source>
</evidence>
<dbReference type="GO" id="GO:0160105">
    <property type="term" value="F:tRNA (adenine(22)-N1)-methyltransferase activity"/>
    <property type="evidence" value="ECO:0007669"/>
    <property type="project" value="UniProtKB-EC"/>
</dbReference>
<dbReference type="SUPFAM" id="SSF53335">
    <property type="entry name" value="S-adenosyl-L-methionine-dependent methyltransferases"/>
    <property type="match status" value="1"/>
</dbReference>
<dbReference type="AlphaFoldDB" id="A0A645GRI7"/>
<accession>A0A645GRI7</accession>
<dbReference type="PIRSF" id="PIRSF018637">
    <property type="entry name" value="TrmK"/>
    <property type="match status" value="1"/>
</dbReference>
<organism evidence="1">
    <name type="scientific">bioreactor metagenome</name>
    <dbReference type="NCBI Taxonomy" id="1076179"/>
    <lineage>
        <taxon>unclassified sequences</taxon>
        <taxon>metagenomes</taxon>
        <taxon>ecological metagenomes</taxon>
    </lineage>
</organism>
<keyword evidence="1" id="KW-0808">Transferase</keyword>
<dbReference type="Gene3D" id="3.40.50.150">
    <property type="entry name" value="Vaccinia Virus protein VP39"/>
    <property type="match status" value="1"/>
</dbReference>
<name>A0A645GRI7_9ZZZZ</name>
<dbReference type="EMBL" id="VSSQ01078901">
    <property type="protein sequence ID" value="MPN28562.1"/>
    <property type="molecule type" value="Genomic_DNA"/>
</dbReference>
<dbReference type="PANTHER" id="PTHR38451:SF1">
    <property type="entry name" value="TRNA (ADENINE(22)-N(1))-METHYLTRANSFERASE"/>
    <property type="match status" value="1"/>
</dbReference>